<gene>
    <name evidence="1" type="ORF">SAMN02910432_01241</name>
</gene>
<dbReference type="OrthoDB" id="2304198at2"/>
<dbReference type="Proteomes" id="UP000182635">
    <property type="component" value="Unassembled WGS sequence"/>
</dbReference>
<dbReference type="Pfam" id="PF05521">
    <property type="entry name" value="Phage_HCP"/>
    <property type="match status" value="1"/>
</dbReference>
<sequence length="116" mass="12985">MKNLNTSRMRGKAAFGHMGATDRKNPNTGRPIQGFVPDFSVWYGEYSLSMADSIAYHGIDQSIAMVIFVRHNHILSDKFKVQIKGEVYDIVNIKEDDGIPPVGFDLITLKKVDKNG</sequence>
<name>A0A1I2RKB6_9LACO</name>
<dbReference type="NCBIfam" id="TIGR01563">
    <property type="entry name" value="gp16_SPP1"/>
    <property type="match status" value="1"/>
</dbReference>
<proteinExistence type="predicted"/>
<evidence type="ECO:0000313" key="2">
    <source>
        <dbReference type="Proteomes" id="UP000182635"/>
    </source>
</evidence>
<dbReference type="EMBL" id="FOPI01000018">
    <property type="protein sequence ID" value="SFG41008.1"/>
    <property type="molecule type" value="Genomic_DNA"/>
</dbReference>
<dbReference type="InterPro" id="IPR008767">
    <property type="entry name" value="Phage_SPP1_head-tail_adaptor"/>
</dbReference>
<organism evidence="1 2">
    <name type="scientific">Ligilactobacillus ruminis DSM 20403 = NBRC 102161</name>
    <dbReference type="NCBI Taxonomy" id="1423798"/>
    <lineage>
        <taxon>Bacteria</taxon>
        <taxon>Bacillati</taxon>
        <taxon>Bacillota</taxon>
        <taxon>Bacilli</taxon>
        <taxon>Lactobacillales</taxon>
        <taxon>Lactobacillaceae</taxon>
        <taxon>Ligilactobacillus</taxon>
    </lineage>
</organism>
<protein>
    <submittedName>
        <fullName evidence="1">Phage head-tail adaptor, putative, SPP1 family</fullName>
    </submittedName>
</protein>
<dbReference type="AlphaFoldDB" id="A0A1I2RKB6"/>
<dbReference type="RefSeq" id="WP_143454971.1">
    <property type="nucleotide sequence ID" value="NZ_AYYL01000014.1"/>
</dbReference>
<evidence type="ECO:0000313" key="1">
    <source>
        <dbReference type="EMBL" id="SFG41008.1"/>
    </source>
</evidence>
<accession>A0A1I2RKB6</accession>
<reference evidence="2" key="1">
    <citation type="submission" date="2016-10" db="EMBL/GenBank/DDBJ databases">
        <authorList>
            <person name="Varghese N."/>
            <person name="Submissions S."/>
        </authorList>
    </citation>
    <scope>NUCLEOTIDE SEQUENCE [LARGE SCALE GENOMIC DNA]</scope>
    <source>
        <strain evidence="2">DSM 20403</strain>
    </source>
</reference>